<evidence type="ECO:0000313" key="8">
    <source>
        <dbReference type="EMBL" id="AWU97960.1"/>
    </source>
</evidence>
<keyword evidence="4" id="KW-0479">Metal-binding</keyword>
<evidence type="ECO:0000256" key="4">
    <source>
        <dbReference type="ARBA" id="ARBA00022723"/>
    </source>
</evidence>
<keyword evidence="8" id="KW-0614">Plasmid</keyword>
<dbReference type="InterPro" id="IPR006549">
    <property type="entry name" value="HAD-SF_hydro_IIIA"/>
</dbReference>
<keyword evidence="3" id="KW-0963">Cytoplasm</keyword>
<dbReference type="GO" id="GO:0005737">
    <property type="term" value="C:cytoplasm"/>
    <property type="evidence" value="ECO:0007669"/>
    <property type="project" value="UniProtKB-SubCell"/>
</dbReference>
<keyword evidence="9" id="KW-1185">Reference proteome</keyword>
<dbReference type="PANTHER" id="PTHR42891">
    <property type="entry name" value="D-GLYCERO-BETA-D-MANNO-HEPTOSE-1,7-BISPHOSPHATE 7-PHOSPHATASE"/>
    <property type="match status" value="1"/>
</dbReference>
<dbReference type="Proteomes" id="UP000249605">
    <property type="component" value="Plasmid unnamed5"/>
</dbReference>
<evidence type="ECO:0000256" key="5">
    <source>
        <dbReference type="ARBA" id="ARBA00022801"/>
    </source>
</evidence>
<dbReference type="KEGG" id="azm:DM194_27150"/>
<name>A0A2U9SEC3_9PROT</name>
<evidence type="ECO:0000256" key="7">
    <source>
        <dbReference type="ARBA" id="ARBA00031828"/>
    </source>
</evidence>
<dbReference type="InterPro" id="IPR023214">
    <property type="entry name" value="HAD_sf"/>
</dbReference>
<evidence type="ECO:0000313" key="9">
    <source>
        <dbReference type="Proteomes" id="UP000249605"/>
    </source>
</evidence>
<dbReference type="NCBIfam" id="TIGR01656">
    <property type="entry name" value="Histidinol-ppas"/>
    <property type="match status" value="1"/>
</dbReference>
<dbReference type="GO" id="GO:0046872">
    <property type="term" value="F:metal ion binding"/>
    <property type="evidence" value="ECO:0007669"/>
    <property type="project" value="UniProtKB-KW"/>
</dbReference>
<dbReference type="InterPro" id="IPR036412">
    <property type="entry name" value="HAD-like_sf"/>
</dbReference>
<geneLocation type="plasmid" evidence="8 9">
    <name>unnamed5</name>
</geneLocation>
<dbReference type="InterPro" id="IPR004446">
    <property type="entry name" value="Heptose_bisP_phosphatase"/>
</dbReference>
<dbReference type="InterPro" id="IPR006543">
    <property type="entry name" value="Histidinol-phos"/>
</dbReference>
<dbReference type="PANTHER" id="PTHR42891:SF1">
    <property type="entry name" value="D-GLYCERO-BETA-D-MANNO-HEPTOSE-1,7-BISPHOSPHATE 7-PHOSPHATASE"/>
    <property type="match status" value="1"/>
</dbReference>
<sequence>MRADKTLVDKTLGQAAFRPGRTTGPTAFCEELRMPDDIAPARSAAAGDGRRRAAFFDRDGVLNEDIGFAHRPDQITWMPGAREAVKRLNDAGFLVFVVTNQGGVARGLYGEEHVRTLHRWMQEELRAAGAHVDAFYHCPHHPDHGEPPYRTDCRCRKPEPGMLLRAMAEWPVEPRGSFLIGDRETDVQAAQRAGIEGTLYRGGNLDALVAGILARSEVCSGSGAEVEAIR</sequence>
<dbReference type="GO" id="GO:0005975">
    <property type="term" value="P:carbohydrate metabolic process"/>
    <property type="evidence" value="ECO:0007669"/>
    <property type="project" value="InterPro"/>
</dbReference>
<reference evidence="8 9" key="1">
    <citation type="submission" date="2018-06" db="EMBL/GenBank/DDBJ databases">
        <title>Complete genome sequencing of Azospirillum sp. M2T2B2.</title>
        <authorList>
            <person name="Heo J."/>
            <person name="Kim S.-J."/>
            <person name="Kwon S.-W."/>
            <person name="Anandham R."/>
        </authorList>
    </citation>
    <scope>NUCLEOTIDE SEQUENCE [LARGE SCALE GENOMIC DNA]</scope>
    <source>
        <strain evidence="8 9">M2T2B2</strain>
        <plasmid evidence="8 9">unnamed5</plasmid>
    </source>
</reference>
<dbReference type="AlphaFoldDB" id="A0A2U9SEC3"/>
<dbReference type="Pfam" id="PF13242">
    <property type="entry name" value="Hydrolase_like"/>
    <property type="match status" value="1"/>
</dbReference>
<protein>
    <recommendedName>
        <fullName evidence="7">D,D-heptose 1,7-bisphosphate phosphatase</fullName>
    </recommendedName>
</protein>
<evidence type="ECO:0000256" key="3">
    <source>
        <dbReference type="ARBA" id="ARBA00022490"/>
    </source>
</evidence>
<comment type="similarity">
    <text evidence="2">Belongs to the GmhB family.</text>
</comment>
<gene>
    <name evidence="8" type="ORF">DM194_27150</name>
</gene>
<organism evidence="8 9">
    <name type="scientific">Azospirillum ramasamyi</name>
    <dbReference type="NCBI Taxonomy" id="682998"/>
    <lineage>
        <taxon>Bacteria</taxon>
        <taxon>Pseudomonadati</taxon>
        <taxon>Pseudomonadota</taxon>
        <taxon>Alphaproteobacteria</taxon>
        <taxon>Rhodospirillales</taxon>
        <taxon>Azospirillaceae</taxon>
        <taxon>Azospirillum</taxon>
    </lineage>
</organism>
<dbReference type="NCBIfam" id="TIGR01662">
    <property type="entry name" value="HAD-SF-IIIA"/>
    <property type="match status" value="1"/>
</dbReference>
<dbReference type="Gene3D" id="3.40.50.1000">
    <property type="entry name" value="HAD superfamily/HAD-like"/>
    <property type="match status" value="1"/>
</dbReference>
<evidence type="ECO:0000256" key="6">
    <source>
        <dbReference type="ARBA" id="ARBA00023277"/>
    </source>
</evidence>
<keyword evidence="6" id="KW-0119">Carbohydrate metabolism</keyword>
<proteinExistence type="inferred from homology"/>
<dbReference type="EMBL" id="CP029835">
    <property type="protein sequence ID" value="AWU97960.1"/>
    <property type="molecule type" value="Genomic_DNA"/>
</dbReference>
<dbReference type="SUPFAM" id="SSF56784">
    <property type="entry name" value="HAD-like"/>
    <property type="match status" value="1"/>
</dbReference>
<comment type="subcellular location">
    <subcellularLocation>
        <location evidence="1">Cytoplasm</location>
    </subcellularLocation>
</comment>
<dbReference type="OrthoDB" id="9814110at2"/>
<evidence type="ECO:0000256" key="2">
    <source>
        <dbReference type="ARBA" id="ARBA00005628"/>
    </source>
</evidence>
<dbReference type="CDD" id="cd07503">
    <property type="entry name" value="HAD_HisB-N"/>
    <property type="match status" value="1"/>
</dbReference>
<evidence type="ECO:0000256" key="1">
    <source>
        <dbReference type="ARBA" id="ARBA00004496"/>
    </source>
</evidence>
<dbReference type="GO" id="GO:0016791">
    <property type="term" value="F:phosphatase activity"/>
    <property type="evidence" value="ECO:0007669"/>
    <property type="project" value="InterPro"/>
</dbReference>
<keyword evidence="5" id="KW-0378">Hydrolase</keyword>
<accession>A0A2U9SEC3</accession>